<dbReference type="Proteomes" id="UP000592216">
    <property type="component" value="Unassembled WGS sequence"/>
</dbReference>
<reference evidence="3 4" key="1">
    <citation type="submission" date="2020-04" db="EMBL/GenBank/DDBJ databases">
        <title>Donghicola sp., a member of the Rhodobacteraceae family isolated from mangrove forest in Thailand.</title>
        <authorList>
            <person name="Charoenyingcharoen P."/>
            <person name="Yukphan P."/>
        </authorList>
    </citation>
    <scope>NUCLEOTIDE SEQUENCE [LARGE SCALE GENOMIC DNA]</scope>
    <source>
        <strain evidence="3 4">B5-SW-15</strain>
    </source>
</reference>
<accession>A0A850QDZ0</accession>
<dbReference type="SUPFAM" id="SSF53474">
    <property type="entry name" value="alpha/beta-Hydrolases"/>
    <property type="match status" value="1"/>
</dbReference>
<comment type="caution">
    <text evidence="3">The sequence shown here is derived from an EMBL/GenBank/DDBJ whole genome shotgun (WGS) entry which is preliminary data.</text>
</comment>
<protein>
    <submittedName>
        <fullName evidence="3">Alpha/beta hydrolase</fullName>
    </submittedName>
</protein>
<dbReference type="Gene3D" id="3.40.50.1820">
    <property type="entry name" value="alpha/beta hydrolase"/>
    <property type="match status" value="1"/>
</dbReference>
<dbReference type="PANTHER" id="PTHR43798">
    <property type="entry name" value="MONOACYLGLYCEROL LIPASE"/>
    <property type="match status" value="1"/>
</dbReference>
<dbReference type="Pfam" id="PF12697">
    <property type="entry name" value="Abhydrolase_6"/>
    <property type="match status" value="1"/>
</dbReference>
<dbReference type="RefSeq" id="WP_177158294.1">
    <property type="nucleotide sequence ID" value="NZ_JABCJE010000008.1"/>
</dbReference>
<dbReference type="EMBL" id="JABCJE010000008">
    <property type="protein sequence ID" value="NVO24635.1"/>
    <property type="molecule type" value="Genomic_DNA"/>
</dbReference>
<dbReference type="InterPro" id="IPR000073">
    <property type="entry name" value="AB_hydrolase_1"/>
</dbReference>
<keyword evidence="1 3" id="KW-0378">Hydrolase</keyword>
<feature type="domain" description="AB hydrolase-1" evidence="2">
    <location>
        <begin position="25"/>
        <end position="249"/>
    </location>
</feature>
<gene>
    <name evidence="3" type="ORF">HJ536_14815</name>
</gene>
<proteinExistence type="predicted"/>
<sequence>MIWTTRPRSRVGDLAAITCGDGPLVVLLHGVGLRAEAWGAQIDALSGRYGIMAPDMAGHGDSPLFETPPALADYTDRVAAALDRPAIVVGHSMGSMIALDLAARYPDRVLGVAALNAIFRRSEAAKAAVLARAASLDGETVADPEPPLVRWFGNSPSPERAACGDWLRSADPRGYRDAYRVFASCDGPDDDALTGLPCPALFMTGAEEPNSTPEMSQQMAALVPDGATLVLPDATHMMPMTHAAQVNAALEQFIERCLK</sequence>
<evidence type="ECO:0000313" key="4">
    <source>
        <dbReference type="Proteomes" id="UP000592216"/>
    </source>
</evidence>
<dbReference type="AlphaFoldDB" id="A0A850QDZ0"/>
<dbReference type="GO" id="GO:0016787">
    <property type="term" value="F:hydrolase activity"/>
    <property type="evidence" value="ECO:0007669"/>
    <property type="project" value="UniProtKB-KW"/>
</dbReference>
<dbReference type="InterPro" id="IPR029058">
    <property type="entry name" value="AB_hydrolase_fold"/>
</dbReference>
<dbReference type="InterPro" id="IPR050266">
    <property type="entry name" value="AB_hydrolase_sf"/>
</dbReference>
<evidence type="ECO:0000259" key="2">
    <source>
        <dbReference type="Pfam" id="PF12697"/>
    </source>
</evidence>
<dbReference type="PANTHER" id="PTHR43798:SF31">
    <property type="entry name" value="AB HYDROLASE SUPERFAMILY PROTEIN YCLE"/>
    <property type="match status" value="1"/>
</dbReference>
<name>A0A850QDZ0_9RHOB</name>
<organism evidence="3 4">
    <name type="scientific">Donghicola mangrovi</name>
    <dbReference type="NCBI Taxonomy" id="2729614"/>
    <lineage>
        <taxon>Bacteria</taxon>
        <taxon>Pseudomonadati</taxon>
        <taxon>Pseudomonadota</taxon>
        <taxon>Alphaproteobacteria</taxon>
        <taxon>Rhodobacterales</taxon>
        <taxon>Roseobacteraceae</taxon>
        <taxon>Donghicola</taxon>
    </lineage>
</organism>
<evidence type="ECO:0000313" key="3">
    <source>
        <dbReference type="EMBL" id="NVO24635.1"/>
    </source>
</evidence>
<evidence type="ECO:0000256" key="1">
    <source>
        <dbReference type="ARBA" id="ARBA00022801"/>
    </source>
</evidence>
<dbReference type="GO" id="GO:0016020">
    <property type="term" value="C:membrane"/>
    <property type="evidence" value="ECO:0007669"/>
    <property type="project" value="TreeGrafter"/>
</dbReference>